<proteinExistence type="predicted"/>
<organism evidence="1 2">
    <name type="scientific">Hyaloperonospora arabidopsidis (strain Emoy2)</name>
    <name type="common">Downy mildew agent</name>
    <name type="synonym">Peronospora arabidopsidis</name>
    <dbReference type="NCBI Taxonomy" id="559515"/>
    <lineage>
        <taxon>Eukaryota</taxon>
        <taxon>Sar</taxon>
        <taxon>Stramenopiles</taxon>
        <taxon>Oomycota</taxon>
        <taxon>Peronosporomycetes</taxon>
        <taxon>Peronosporales</taxon>
        <taxon>Peronosporaceae</taxon>
        <taxon>Hyaloperonospora</taxon>
    </lineage>
</organism>
<dbReference type="EnsemblProtists" id="HpaT812573">
    <property type="protein sequence ID" value="HpaP812573"/>
    <property type="gene ID" value="HpaG812573"/>
</dbReference>
<name>M4C0P3_HYAAE</name>
<dbReference type="Proteomes" id="UP000011713">
    <property type="component" value="Unassembled WGS sequence"/>
</dbReference>
<reference evidence="1" key="2">
    <citation type="submission" date="2015-06" db="UniProtKB">
        <authorList>
            <consortium name="EnsemblProtists"/>
        </authorList>
    </citation>
    <scope>IDENTIFICATION</scope>
    <source>
        <strain evidence="1">Emoy2</strain>
    </source>
</reference>
<protein>
    <submittedName>
        <fullName evidence="1">Uncharacterized protein</fullName>
    </submittedName>
</protein>
<dbReference type="HOGENOM" id="CLU_2594903_0_0_1"/>
<dbReference type="AlphaFoldDB" id="M4C0P3"/>
<dbReference type="EMBL" id="JH598078">
    <property type="status" value="NOT_ANNOTATED_CDS"/>
    <property type="molecule type" value="Genomic_DNA"/>
</dbReference>
<keyword evidence="2" id="KW-1185">Reference proteome</keyword>
<sequence>MSLTFFNTLRTTHTLAETTRNGYVNIQDLIQFTGLNYYIKRRAPELAPLSLSQHSARKTTSSLRLKYRFLCLGDAWDRTT</sequence>
<evidence type="ECO:0000313" key="1">
    <source>
        <dbReference type="EnsemblProtists" id="HpaP812573"/>
    </source>
</evidence>
<accession>M4C0P3</accession>
<reference evidence="2" key="1">
    <citation type="journal article" date="2010" name="Science">
        <title>Signatures of adaptation to obligate biotrophy in the Hyaloperonospora arabidopsidis genome.</title>
        <authorList>
            <person name="Baxter L."/>
            <person name="Tripathy S."/>
            <person name="Ishaque N."/>
            <person name="Boot N."/>
            <person name="Cabral A."/>
            <person name="Kemen E."/>
            <person name="Thines M."/>
            <person name="Ah-Fong A."/>
            <person name="Anderson R."/>
            <person name="Badejoko W."/>
            <person name="Bittner-Eddy P."/>
            <person name="Boore J.L."/>
            <person name="Chibucos M.C."/>
            <person name="Coates M."/>
            <person name="Dehal P."/>
            <person name="Delehaunty K."/>
            <person name="Dong S."/>
            <person name="Downton P."/>
            <person name="Dumas B."/>
            <person name="Fabro G."/>
            <person name="Fronick C."/>
            <person name="Fuerstenberg S.I."/>
            <person name="Fulton L."/>
            <person name="Gaulin E."/>
            <person name="Govers F."/>
            <person name="Hughes L."/>
            <person name="Humphray S."/>
            <person name="Jiang R.H."/>
            <person name="Judelson H."/>
            <person name="Kamoun S."/>
            <person name="Kyung K."/>
            <person name="Meijer H."/>
            <person name="Minx P."/>
            <person name="Morris P."/>
            <person name="Nelson J."/>
            <person name="Phuntumart V."/>
            <person name="Qutob D."/>
            <person name="Rehmany A."/>
            <person name="Rougon-Cardoso A."/>
            <person name="Ryden P."/>
            <person name="Torto-Alalibo T."/>
            <person name="Studholme D."/>
            <person name="Wang Y."/>
            <person name="Win J."/>
            <person name="Wood J."/>
            <person name="Clifton S.W."/>
            <person name="Rogers J."/>
            <person name="Van den Ackerveken G."/>
            <person name="Jones J.D."/>
            <person name="McDowell J.M."/>
            <person name="Beynon J."/>
            <person name="Tyler B.M."/>
        </authorList>
    </citation>
    <scope>NUCLEOTIDE SEQUENCE [LARGE SCALE GENOMIC DNA]</scope>
    <source>
        <strain evidence="2">Emoy2</strain>
    </source>
</reference>
<evidence type="ECO:0000313" key="2">
    <source>
        <dbReference type="Proteomes" id="UP000011713"/>
    </source>
</evidence>
<dbReference type="InParanoid" id="M4C0P3"/>
<dbReference type="VEuPathDB" id="FungiDB:HpaG812573"/>